<dbReference type="AlphaFoldDB" id="A0A921QW65"/>
<dbReference type="EMBL" id="CM027685">
    <property type="protein sequence ID" value="KAG0527910.1"/>
    <property type="molecule type" value="Genomic_DNA"/>
</dbReference>
<comment type="caution">
    <text evidence="1">The sequence shown here is derived from an EMBL/GenBank/DDBJ whole genome shotgun (WGS) entry which is preliminary data.</text>
</comment>
<accession>A0A921QW65</accession>
<reference evidence="1" key="2">
    <citation type="submission" date="2020-10" db="EMBL/GenBank/DDBJ databases">
        <authorList>
            <person name="Cooper E.A."/>
            <person name="Brenton Z.W."/>
            <person name="Flinn B.S."/>
            <person name="Jenkins J."/>
            <person name="Shu S."/>
            <person name="Flowers D."/>
            <person name="Luo F."/>
            <person name="Wang Y."/>
            <person name="Xia P."/>
            <person name="Barry K."/>
            <person name="Daum C."/>
            <person name="Lipzen A."/>
            <person name="Yoshinaga Y."/>
            <person name="Schmutz J."/>
            <person name="Saski C."/>
            <person name="Vermerris W."/>
            <person name="Kresovich S."/>
        </authorList>
    </citation>
    <scope>NUCLEOTIDE SEQUENCE</scope>
</reference>
<dbReference type="Proteomes" id="UP000807115">
    <property type="component" value="Chromosome 6"/>
</dbReference>
<sequence>MCMLFDFEFEKVFQIQQLVRVNYTSPQFYWCPTEKLYGRSNKHSVSFVRHVLHTTRQAQKSQVPPRRQTATVCSVSGRRQVHIAGSTFVLVWRNS</sequence>
<evidence type="ECO:0000313" key="1">
    <source>
        <dbReference type="EMBL" id="KAG0527910.1"/>
    </source>
</evidence>
<protein>
    <submittedName>
        <fullName evidence="1">Uncharacterized protein</fullName>
    </submittedName>
</protein>
<evidence type="ECO:0000313" key="2">
    <source>
        <dbReference type="Proteomes" id="UP000807115"/>
    </source>
</evidence>
<name>A0A921QW65_SORBI</name>
<proteinExistence type="predicted"/>
<gene>
    <name evidence="1" type="ORF">BDA96_06G274000</name>
</gene>
<reference evidence="1" key="1">
    <citation type="journal article" date="2019" name="BMC Genomics">
        <title>A new reference genome for Sorghum bicolor reveals high levels of sequence similarity between sweet and grain genotypes: implications for the genetics of sugar metabolism.</title>
        <authorList>
            <person name="Cooper E.A."/>
            <person name="Brenton Z.W."/>
            <person name="Flinn B.S."/>
            <person name="Jenkins J."/>
            <person name="Shu S."/>
            <person name="Flowers D."/>
            <person name="Luo F."/>
            <person name="Wang Y."/>
            <person name="Xia P."/>
            <person name="Barry K."/>
            <person name="Daum C."/>
            <person name="Lipzen A."/>
            <person name="Yoshinaga Y."/>
            <person name="Schmutz J."/>
            <person name="Saski C."/>
            <person name="Vermerris W."/>
            <person name="Kresovich S."/>
        </authorList>
    </citation>
    <scope>NUCLEOTIDE SEQUENCE</scope>
</reference>
<organism evidence="1 2">
    <name type="scientific">Sorghum bicolor</name>
    <name type="common">Sorghum</name>
    <name type="synonym">Sorghum vulgare</name>
    <dbReference type="NCBI Taxonomy" id="4558"/>
    <lineage>
        <taxon>Eukaryota</taxon>
        <taxon>Viridiplantae</taxon>
        <taxon>Streptophyta</taxon>
        <taxon>Embryophyta</taxon>
        <taxon>Tracheophyta</taxon>
        <taxon>Spermatophyta</taxon>
        <taxon>Magnoliopsida</taxon>
        <taxon>Liliopsida</taxon>
        <taxon>Poales</taxon>
        <taxon>Poaceae</taxon>
        <taxon>PACMAD clade</taxon>
        <taxon>Panicoideae</taxon>
        <taxon>Andropogonodae</taxon>
        <taxon>Andropogoneae</taxon>
        <taxon>Sorghinae</taxon>
        <taxon>Sorghum</taxon>
    </lineage>
</organism>